<organism evidence="5 7">
    <name type="scientific">Heyndrickxia ginsengihumi</name>
    <dbReference type="NCBI Taxonomy" id="363870"/>
    <lineage>
        <taxon>Bacteria</taxon>
        <taxon>Bacillati</taxon>
        <taxon>Bacillota</taxon>
        <taxon>Bacilli</taxon>
        <taxon>Bacillales</taxon>
        <taxon>Bacillaceae</taxon>
        <taxon>Heyndrickxia</taxon>
    </lineage>
</organism>
<evidence type="ECO:0000259" key="4">
    <source>
        <dbReference type="Pfam" id="PF07859"/>
    </source>
</evidence>
<dbReference type="RefSeq" id="WP_025730665.1">
    <property type="nucleotide sequence ID" value="NZ_JAAIWK010000010.1"/>
</dbReference>
<keyword evidence="8" id="KW-1185">Reference proteome</keyword>
<dbReference type="InterPro" id="IPR029058">
    <property type="entry name" value="AB_hydrolase_fold"/>
</dbReference>
<dbReference type="Proteomes" id="UP000030588">
    <property type="component" value="Unassembled WGS sequence"/>
</dbReference>
<keyword evidence="3" id="KW-0175">Coiled coil</keyword>
<dbReference type="OrthoDB" id="9815425at2"/>
<dbReference type="FunFam" id="3.40.50.1820:FF:000089">
    <property type="entry name" value="Alpha/beta hydrolase"/>
    <property type="match status" value="1"/>
</dbReference>
<dbReference type="STRING" id="363870.NG54_08735"/>
<reference evidence="6 8" key="3">
    <citation type="submission" date="2020-03" db="EMBL/GenBank/DDBJ databases">
        <title>Bacillus aquiflavi sp. nov., isolated from yellow water of strong flavor Chinese baijiu in Yibin region of China.</title>
        <authorList>
            <person name="Xie J."/>
        </authorList>
    </citation>
    <scope>NUCLEOTIDE SEQUENCE [LARGE SCALE GENOMIC DNA]</scope>
    <source>
        <strain evidence="6 8">Gsoil 114</strain>
    </source>
</reference>
<evidence type="ECO:0000313" key="5">
    <source>
        <dbReference type="EMBL" id="KHD85543.1"/>
    </source>
</evidence>
<feature type="coiled-coil region" evidence="3">
    <location>
        <begin position="31"/>
        <end position="58"/>
    </location>
</feature>
<reference evidence="6 8" key="2">
    <citation type="submission" date="2020-02" db="EMBL/GenBank/DDBJ databases">
        <authorList>
            <person name="Feng H."/>
        </authorList>
    </citation>
    <scope>NUCLEOTIDE SEQUENCE [LARGE SCALE GENOMIC DNA]</scope>
    <source>
        <strain evidence="6 8">Gsoil 114</strain>
    </source>
</reference>
<dbReference type="Gene3D" id="3.40.50.1820">
    <property type="entry name" value="alpha/beta hydrolase"/>
    <property type="match status" value="1"/>
</dbReference>
<evidence type="ECO:0000256" key="3">
    <source>
        <dbReference type="SAM" id="Coils"/>
    </source>
</evidence>
<dbReference type="EMBL" id="JAAIWK010000010">
    <property type="protein sequence ID" value="NEY19909.1"/>
    <property type="molecule type" value="Genomic_DNA"/>
</dbReference>
<dbReference type="InterPro" id="IPR050300">
    <property type="entry name" value="GDXG_lipolytic_enzyme"/>
</dbReference>
<reference evidence="5 7" key="1">
    <citation type="submission" date="2014-10" db="EMBL/GenBank/DDBJ databases">
        <title>Draft genome of phytase producing Bacillus ginsengihumi strain M2.11.</title>
        <authorList>
            <person name="Toymentseva A."/>
            <person name="Boulygina E.A."/>
            <person name="Kazakov S.V."/>
            <person name="Kayumov I."/>
            <person name="Suleimanova A.D."/>
            <person name="Mardanova A.M."/>
            <person name="Maria S.N."/>
            <person name="Sergey M.Y."/>
            <person name="Sharipova M.R."/>
        </authorList>
    </citation>
    <scope>NUCLEOTIDE SEQUENCE [LARGE SCALE GENOMIC DNA]</scope>
    <source>
        <strain evidence="5 7">M2.11</strain>
    </source>
</reference>
<dbReference type="EMBL" id="JRUN01000021">
    <property type="protein sequence ID" value="KHD85543.1"/>
    <property type="molecule type" value="Genomic_DNA"/>
</dbReference>
<dbReference type="Proteomes" id="UP000476934">
    <property type="component" value="Unassembled WGS sequence"/>
</dbReference>
<evidence type="ECO:0000313" key="6">
    <source>
        <dbReference type="EMBL" id="NEY19909.1"/>
    </source>
</evidence>
<accession>A0A0A6VDH3</accession>
<dbReference type="PANTHER" id="PTHR48081:SF8">
    <property type="entry name" value="ALPHA_BETA HYDROLASE FOLD-3 DOMAIN-CONTAINING PROTEIN-RELATED"/>
    <property type="match status" value="1"/>
</dbReference>
<keyword evidence="2 6" id="KW-0378">Hydrolase</keyword>
<evidence type="ECO:0000313" key="7">
    <source>
        <dbReference type="Proteomes" id="UP000030588"/>
    </source>
</evidence>
<dbReference type="ESTHER" id="9baci-a0a0a6vdh3">
    <property type="family name" value="Hormone-sensitive_lipase_like"/>
</dbReference>
<feature type="domain" description="Alpha/beta hydrolase fold-3" evidence="4">
    <location>
        <begin position="76"/>
        <end position="282"/>
    </location>
</feature>
<dbReference type="SUPFAM" id="SSF53474">
    <property type="entry name" value="alpha/beta-Hydrolases"/>
    <property type="match status" value="1"/>
</dbReference>
<dbReference type="GO" id="GO:0016787">
    <property type="term" value="F:hydrolase activity"/>
    <property type="evidence" value="ECO:0007669"/>
    <property type="project" value="UniProtKB-KW"/>
</dbReference>
<dbReference type="Pfam" id="PF07859">
    <property type="entry name" value="Abhydrolase_3"/>
    <property type="match status" value="1"/>
</dbReference>
<gene>
    <name evidence="6" type="ORF">G4D61_08000</name>
    <name evidence="5" type="ORF">NG54_08735</name>
</gene>
<name>A0A0A6VDH3_9BACI</name>
<dbReference type="InterPro" id="IPR013094">
    <property type="entry name" value="AB_hydrolase_3"/>
</dbReference>
<comment type="similarity">
    <text evidence="1">Belongs to the 'GDXG' lipolytic enzyme family.</text>
</comment>
<comment type="caution">
    <text evidence="5">The sequence shown here is derived from an EMBL/GenBank/DDBJ whole genome shotgun (WGS) entry which is preliminary data.</text>
</comment>
<protein>
    <submittedName>
        <fullName evidence="6">Alpha/beta hydrolase</fullName>
    </submittedName>
</protein>
<evidence type="ECO:0000313" key="8">
    <source>
        <dbReference type="Proteomes" id="UP000476934"/>
    </source>
</evidence>
<dbReference type="PANTHER" id="PTHR48081">
    <property type="entry name" value="AB HYDROLASE SUPERFAMILY PROTEIN C4A8.06C"/>
    <property type="match status" value="1"/>
</dbReference>
<evidence type="ECO:0000256" key="2">
    <source>
        <dbReference type="ARBA" id="ARBA00022801"/>
    </source>
</evidence>
<proteinExistence type="inferred from homology"/>
<sequence length="308" mass="34966">MPVEPVIQQYLDQLNALTLPPIDQVTPEQMRKSQELQVSETGEEVAQVENRLISLEDRNIPIRIYTPNGQGPFPTLVFYHGGGWVFGSLNTHDSICRFFTNYASCMVISVDYRLAPEHKFPAAVWDAYDSLHWVASHTKELNIDVERIAVGGDSAGGNLAAVACLMAKERKSPSLCYQLLIYPSTGYEEIPQSMIENGQGYLLTTDFMRWFRDHYYRTEQDQYNPYASPILAKSLAGLPKALVVTAQFDPLRDVGKAYAERLRSFGVDVQYRNYDTLIHGFANMYTFVPKAREALIYCSEQLKQAFYS</sequence>
<dbReference type="AlphaFoldDB" id="A0A0A6VDH3"/>
<evidence type="ECO:0000256" key="1">
    <source>
        <dbReference type="ARBA" id="ARBA00010515"/>
    </source>
</evidence>